<name>A0A3B0Y0I9_9ZZZZ</name>
<organism evidence="1">
    <name type="scientific">hydrothermal vent metagenome</name>
    <dbReference type="NCBI Taxonomy" id="652676"/>
    <lineage>
        <taxon>unclassified sequences</taxon>
        <taxon>metagenomes</taxon>
        <taxon>ecological metagenomes</taxon>
    </lineage>
</organism>
<evidence type="ECO:0000313" key="1">
    <source>
        <dbReference type="EMBL" id="VAW73261.1"/>
    </source>
</evidence>
<protein>
    <recommendedName>
        <fullName evidence="2">3-keto-disaccharide hydrolase domain-containing protein</fullName>
    </recommendedName>
</protein>
<dbReference type="EMBL" id="UOFN01000013">
    <property type="protein sequence ID" value="VAW73261.1"/>
    <property type="molecule type" value="Genomic_DNA"/>
</dbReference>
<dbReference type="Gene3D" id="2.60.120.200">
    <property type="match status" value="1"/>
</dbReference>
<evidence type="ECO:0008006" key="2">
    <source>
        <dbReference type="Google" id="ProtNLM"/>
    </source>
</evidence>
<sequence length="265" mass="29346">MKLNICTTGLLLTTLAGLSMNANAETGLPWSSSFETGNISEWNGFNSGVVQISTNSPADGSYAASVDLVANTLNGENYLEHYFGDHIRTGLEKVEEVWLKFSSKFESGYQWPDRQSHKIALINLTNGSSSQRTYQVYIYATPSGEYAIDHTDIADWRFYGLSQNVGAPAAVRFDQWDELKLYTRLNTPGQSDGIIRLWINGELKLDYTGLDIRENTTDGMNKLIQSSYTSAQSGGNGRQWYDNWSLTLTDPDAGSPPSPPVMITQ</sequence>
<accession>A0A3B0Y0I9</accession>
<reference evidence="1" key="1">
    <citation type="submission" date="2018-06" db="EMBL/GenBank/DDBJ databases">
        <authorList>
            <person name="Zhirakovskaya E."/>
        </authorList>
    </citation>
    <scope>NUCLEOTIDE SEQUENCE</scope>
</reference>
<dbReference type="Pfam" id="PF14099">
    <property type="entry name" value="Polysacc_lyase"/>
    <property type="match status" value="1"/>
</dbReference>
<dbReference type="InterPro" id="IPR025975">
    <property type="entry name" value="Polysacc_lyase"/>
</dbReference>
<gene>
    <name evidence="1" type="ORF">MNBD_GAMMA15-649</name>
</gene>
<proteinExistence type="predicted"/>
<dbReference type="AlphaFoldDB" id="A0A3B0Y0I9"/>